<dbReference type="PROSITE" id="PS51257">
    <property type="entry name" value="PROKAR_LIPOPROTEIN"/>
    <property type="match status" value="1"/>
</dbReference>
<dbReference type="InterPro" id="IPR024370">
    <property type="entry name" value="PBP_domain"/>
</dbReference>
<dbReference type="Gene3D" id="3.40.190.10">
    <property type="entry name" value="Periplasmic binding protein-like II"/>
    <property type="match status" value="2"/>
</dbReference>
<evidence type="ECO:0000256" key="3">
    <source>
        <dbReference type="ARBA" id="ARBA00022592"/>
    </source>
</evidence>
<protein>
    <recommendedName>
        <fullName evidence="4">Phosphate-binding protein</fullName>
    </recommendedName>
</protein>
<feature type="domain" description="PBP" evidence="5">
    <location>
        <begin position="41"/>
        <end position="317"/>
    </location>
</feature>
<dbReference type="NCBIfam" id="TIGR00975">
    <property type="entry name" value="3a0107s03"/>
    <property type="match status" value="1"/>
</dbReference>
<keyword evidence="2 4" id="KW-0813">Transport</keyword>
<dbReference type="SUPFAM" id="SSF53850">
    <property type="entry name" value="Periplasmic binding protein-like II"/>
    <property type="match status" value="1"/>
</dbReference>
<gene>
    <name evidence="6" type="ORF">XM38_013500</name>
</gene>
<dbReference type="GO" id="GO:0042301">
    <property type="term" value="F:phosphate ion binding"/>
    <property type="evidence" value="ECO:0007669"/>
    <property type="project" value="InterPro"/>
</dbReference>
<keyword evidence="3 4" id="KW-0592">Phosphate transport</keyword>
<reference evidence="6 7" key="1">
    <citation type="journal article" date="2016" name="Biochim. Biophys. Acta">
        <title>Characterization of red-shifted phycobilisomes isolated from the chlorophyll f-containing cyanobacterium Halomicronema hongdechloris.</title>
        <authorList>
            <person name="Li Y."/>
            <person name="Lin Y."/>
            <person name="Garvey C.J."/>
            <person name="Birch D."/>
            <person name="Corkery R.W."/>
            <person name="Loughlin P.C."/>
            <person name="Scheer H."/>
            <person name="Willows R.D."/>
            <person name="Chen M."/>
        </authorList>
    </citation>
    <scope>NUCLEOTIDE SEQUENCE [LARGE SCALE GENOMIC DNA]</scope>
    <source>
        <strain evidence="6 7">C2206</strain>
    </source>
</reference>
<dbReference type="AlphaFoldDB" id="A0A1Z3HJD2"/>
<dbReference type="InterPro" id="IPR005673">
    <property type="entry name" value="ABC_phos-bd_PstS"/>
</dbReference>
<name>A0A1Z3HJD2_9CYAN</name>
<keyword evidence="7" id="KW-1185">Reference proteome</keyword>
<dbReference type="PANTHER" id="PTHR42996">
    <property type="entry name" value="PHOSPHATE-BINDING PROTEIN PSTS"/>
    <property type="match status" value="1"/>
</dbReference>
<dbReference type="GO" id="GO:0043190">
    <property type="term" value="C:ATP-binding cassette (ABC) transporter complex"/>
    <property type="evidence" value="ECO:0007669"/>
    <property type="project" value="InterPro"/>
</dbReference>
<dbReference type="Proteomes" id="UP000191901">
    <property type="component" value="Chromosome"/>
</dbReference>
<evidence type="ECO:0000256" key="2">
    <source>
        <dbReference type="ARBA" id="ARBA00022448"/>
    </source>
</evidence>
<evidence type="ECO:0000259" key="5">
    <source>
        <dbReference type="Pfam" id="PF12849"/>
    </source>
</evidence>
<organism evidence="6 7">
    <name type="scientific">Halomicronema hongdechloris C2206</name>
    <dbReference type="NCBI Taxonomy" id="1641165"/>
    <lineage>
        <taxon>Bacteria</taxon>
        <taxon>Bacillati</taxon>
        <taxon>Cyanobacteriota</taxon>
        <taxon>Cyanophyceae</taxon>
        <taxon>Nodosilineales</taxon>
        <taxon>Nodosilineaceae</taxon>
        <taxon>Halomicronema</taxon>
    </lineage>
</organism>
<dbReference type="CDD" id="cd13565">
    <property type="entry name" value="PBP2_PstS"/>
    <property type="match status" value="1"/>
</dbReference>
<comment type="similarity">
    <text evidence="1 4">Belongs to the PstS family.</text>
</comment>
<proteinExistence type="inferred from homology"/>
<evidence type="ECO:0000256" key="1">
    <source>
        <dbReference type="ARBA" id="ARBA00008725"/>
    </source>
</evidence>
<evidence type="ECO:0000313" key="7">
    <source>
        <dbReference type="Proteomes" id="UP000191901"/>
    </source>
</evidence>
<evidence type="ECO:0000256" key="4">
    <source>
        <dbReference type="PIRNR" id="PIRNR002756"/>
    </source>
</evidence>
<dbReference type="GO" id="GO:0035435">
    <property type="term" value="P:phosphate ion transmembrane transport"/>
    <property type="evidence" value="ECO:0007669"/>
    <property type="project" value="InterPro"/>
</dbReference>
<evidence type="ECO:0000313" key="6">
    <source>
        <dbReference type="EMBL" id="ASC70411.1"/>
    </source>
</evidence>
<sequence length="361" mass="38429">MRITVGFPLRRRLGVLMLMVLLWVVACQPQSPEAPPPAADASSSEPVSLLGTGATFPLFLYQRWFSDYSQQHPEVQVNYQPTGSAVGIQQVMAGTTDFGASDVPMTDEEMAQVEQGVVLLPVTAGSVAIVYNLPGVASGLKLPRSVYPQIFLGEITNWAGPQIAAANPELTLPDLEITVVHRSDGSGTTATLTEHLSAVDAQWRETVGAGLSVNWPTGVGIKSNAGVSAQVQQAQGTIGYVEYSYAKQLAMPVAALENRAGDYVAPSAEAAAVVINNTTLPEDLRITLPDPEMAGAYPIVTYSWILAFQRYADAAKATALRRVLAWSLTEGQAVSEDLGYVPLPESVTQRVMAALETITAD</sequence>
<dbReference type="EMBL" id="CP021983">
    <property type="protein sequence ID" value="ASC70411.1"/>
    <property type="molecule type" value="Genomic_DNA"/>
</dbReference>
<dbReference type="RefSeq" id="WP_080807555.1">
    <property type="nucleotide sequence ID" value="NZ_CP021983.2"/>
</dbReference>
<dbReference type="STRING" id="1641165.XM38_08210"/>
<dbReference type="InterPro" id="IPR050962">
    <property type="entry name" value="Phosphate-bind_PstS"/>
</dbReference>
<dbReference type="KEGG" id="hhg:XM38_013500"/>
<dbReference type="Pfam" id="PF12849">
    <property type="entry name" value="PBP_like_2"/>
    <property type="match status" value="1"/>
</dbReference>
<dbReference type="PANTHER" id="PTHR42996:SF1">
    <property type="entry name" value="PHOSPHATE-BINDING PROTEIN PSTS"/>
    <property type="match status" value="1"/>
</dbReference>
<dbReference type="PIRSF" id="PIRSF002756">
    <property type="entry name" value="PstS"/>
    <property type="match status" value="1"/>
</dbReference>
<dbReference type="OrthoDB" id="9790048at2"/>
<accession>A0A1Z3HJD2</accession>